<gene>
    <name evidence="1" type="ORF">HPP92_017250</name>
</gene>
<evidence type="ECO:0000313" key="2">
    <source>
        <dbReference type="Proteomes" id="UP000639772"/>
    </source>
</evidence>
<proteinExistence type="predicted"/>
<dbReference type="EMBL" id="JADCNM010000009">
    <property type="protein sequence ID" value="KAG0467922.1"/>
    <property type="molecule type" value="Genomic_DNA"/>
</dbReference>
<dbReference type="Proteomes" id="UP000639772">
    <property type="component" value="Chromosome 9"/>
</dbReference>
<organism evidence="1 2">
    <name type="scientific">Vanilla planifolia</name>
    <name type="common">Vanilla</name>
    <dbReference type="NCBI Taxonomy" id="51239"/>
    <lineage>
        <taxon>Eukaryota</taxon>
        <taxon>Viridiplantae</taxon>
        <taxon>Streptophyta</taxon>
        <taxon>Embryophyta</taxon>
        <taxon>Tracheophyta</taxon>
        <taxon>Spermatophyta</taxon>
        <taxon>Magnoliopsida</taxon>
        <taxon>Liliopsida</taxon>
        <taxon>Asparagales</taxon>
        <taxon>Orchidaceae</taxon>
        <taxon>Vanilloideae</taxon>
        <taxon>Vanilleae</taxon>
        <taxon>Vanilla</taxon>
    </lineage>
</organism>
<dbReference type="AlphaFoldDB" id="A0A835QHN8"/>
<reference evidence="1 2" key="1">
    <citation type="journal article" date="2020" name="Nat. Food">
        <title>A phased Vanilla planifolia genome enables genetic improvement of flavour and production.</title>
        <authorList>
            <person name="Hasing T."/>
            <person name="Tang H."/>
            <person name="Brym M."/>
            <person name="Khazi F."/>
            <person name="Huang T."/>
            <person name="Chambers A.H."/>
        </authorList>
    </citation>
    <scope>NUCLEOTIDE SEQUENCE [LARGE SCALE GENOMIC DNA]</scope>
    <source>
        <tissue evidence="1">Leaf</tissue>
    </source>
</reference>
<comment type="caution">
    <text evidence="1">The sequence shown here is derived from an EMBL/GenBank/DDBJ whole genome shotgun (WGS) entry which is preliminary data.</text>
</comment>
<sequence>MSRGLGKEAYQIRAVVVTLFRLGLQRLGREEGMYGSATMRATKDPNIAFYFGDRVQWEDESACRQGAFKPWNRSMYARFLALDLRDKPIRRW</sequence>
<accession>A0A835QHN8</accession>
<evidence type="ECO:0000313" key="1">
    <source>
        <dbReference type="EMBL" id="KAG0467922.1"/>
    </source>
</evidence>
<name>A0A835QHN8_VANPL</name>
<protein>
    <submittedName>
        <fullName evidence="1">Uncharacterized protein</fullName>
    </submittedName>
</protein>